<evidence type="ECO:0000313" key="2">
    <source>
        <dbReference type="EMBL" id="CAD5213977.1"/>
    </source>
</evidence>
<evidence type="ECO:0000256" key="1">
    <source>
        <dbReference type="SAM" id="SignalP"/>
    </source>
</evidence>
<gene>
    <name evidence="2" type="ORF">BOKJ2_LOCUS5362</name>
</gene>
<dbReference type="OrthoDB" id="5826894at2759"/>
<dbReference type="Proteomes" id="UP000783686">
    <property type="component" value="Unassembled WGS sequence"/>
</dbReference>
<evidence type="ECO:0000313" key="3">
    <source>
        <dbReference type="Proteomes" id="UP000614601"/>
    </source>
</evidence>
<proteinExistence type="predicted"/>
<dbReference type="Proteomes" id="UP000614601">
    <property type="component" value="Unassembled WGS sequence"/>
</dbReference>
<accession>A0A811KEQ5</accession>
<dbReference type="EMBL" id="CAJFDH010000003">
    <property type="protein sequence ID" value="CAD5213977.1"/>
    <property type="molecule type" value="Genomic_DNA"/>
</dbReference>
<reference evidence="2" key="1">
    <citation type="submission" date="2020-09" db="EMBL/GenBank/DDBJ databases">
        <authorList>
            <person name="Kikuchi T."/>
        </authorList>
    </citation>
    <scope>NUCLEOTIDE SEQUENCE</scope>
    <source>
        <strain evidence="2">SH1</strain>
    </source>
</reference>
<organism evidence="2 3">
    <name type="scientific">Bursaphelenchus okinawaensis</name>
    <dbReference type="NCBI Taxonomy" id="465554"/>
    <lineage>
        <taxon>Eukaryota</taxon>
        <taxon>Metazoa</taxon>
        <taxon>Ecdysozoa</taxon>
        <taxon>Nematoda</taxon>
        <taxon>Chromadorea</taxon>
        <taxon>Rhabditida</taxon>
        <taxon>Tylenchina</taxon>
        <taxon>Tylenchomorpha</taxon>
        <taxon>Aphelenchoidea</taxon>
        <taxon>Aphelenchoididae</taxon>
        <taxon>Bursaphelenchus</taxon>
    </lineage>
</organism>
<dbReference type="AlphaFoldDB" id="A0A811KEQ5"/>
<keyword evidence="1" id="KW-0732">Signal</keyword>
<comment type="caution">
    <text evidence="2">The sequence shown here is derived from an EMBL/GenBank/DDBJ whole genome shotgun (WGS) entry which is preliminary data.</text>
</comment>
<keyword evidence="3" id="KW-1185">Reference proteome</keyword>
<name>A0A811KEQ5_9BILA</name>
<sequence>MLSFTSYFTAFLLLTTASSDLLEKFAPNRYYVTVEINAICERDLSTTISLHDEDQFFDDDLAIVHVTDGKPVTLDGFEKEYGTFQPYIRLIGTCNGKPHMLRHLIPKEFIYNAKVMGHPIYEVEVDLDKANNVATDSKTYS</sequence>
<feature type="chain" id="PRO_5044131650" evidence="1">
    <location>
        <begin position="20"/>
        <end position="141"/>
    </location>
</feature>
<feature type="signal peptide" evidence="1">
    <location>
        <begin position="1"/>
        <end position="19"/>
    </location>
</feature>
<dbReference type="EMBL" id="CAJFCW020000003">
    <property type="protein sequence ID" value="CAG9101858.1"/>
    <property type="molecule type" value="Genomic_DNA"/>
</dbReference>
<protein>
    <submittedName>
        <fullName evidence="2">Uncharacterized protein</fullName>
    </submittedName>
</protein>